<evidence type="ECO:0000313" key="1">
    <source>
        <dbReference type="EMBL" id="KAG6371172.1"/>
    </source>
</evidence>
<keyword evidence="2" id="KW-1185">Reference proteome</keyword>
<accession>A0A8I2YG56</accession>
<dbReference type="AlphaFoldDB" id="A0A8I2YG56"/>
<evidence type="ECO:0000313" key="2">
    <source>
        <dbReference type="Proteomes" id="UP000683000"/>
    </source>
</evidence>
<reference evidence="1" key="1">
    <citation type="submission" date="2021-03" db="EMBL/GenBank/DDBJ databases">
        <title>Evolutionary innovations through gain and loss of genes in the ectomycorrhizal Boletales.</title>
        <authorList>
            <person name="Wu G."/>
            <person name="Miyauchi S."/>
            <person name="Morin E."/>
            <person name="Yang Z.-L."/>
            <person name="Xu J."/>
            <person name="Martin F.M."/>
        </authorList>
    </citation>
    <scope>NUCLEOTIDE SEQUENCE</scope>
    <source>
        <strain evidence="1">BR01</strain>
    </source>
</reference>
<proteinExistence type="predicted"/>
<protein>
    <submittedName>
        <fullName evidence="1">Uncharacterized protein</fullName>
    </submittedName>
</protein>
<organism evidence="1 2">
    <name type="scientific">Boletus reticuloceps</name>
    <dbReference type="NCBI Taxonomy" id="495285"/>
    <lineage>
        <taxon>Eukaryota</taxon>
        <taxon>Fungi</taxon>
        <taxon>Dikarya</taxon>
        <taxon>Basidiomycota</taxon>
        <taxon>Agaricomycotina</taxon>
        <taxon>Agaricomycetes</taxon>
        <taxon>Agaricomycetidae</taxon>
        <taxon>Boletales</taxon>
        <taxon>Boletineae</taxon>
        <taxon>Boletaceae</taxon>
        <taxon>Boletoideae</taxon>
        <taxon>Boletus</taxon>
    </lineage>
</organism>
<dbReference type="EMBL" id="JAGFBS010000039">
    <property type="protein sequence ID" value="KAG6371172.1"/>
    <property type="molecule type" value="Genomic_DNA"/>
</dbReference>
<comment type="caution">
    <text evidence="1">The sequence shown here is derived from an EMBL/GenBank/DDBJ whole genome shotgun (WGS) entry which is preliminary data.</text>
</comment>
<gene>
    <name evidence="1" type="ORF">JVT61DRAFT_9953</name>
</gene>
<sequence>MLKRAKRANGSDFCDVFPLDQLRSYVHITPHFSAIADNRLTHSNSILASESFFLNRYFDTDLFYAVLQAM</sequence>
<dbReference type="OrthoDB" id="3232986at2759"/>
<name>A0A8I2YG56_9AGAM</name>
<dbReference type="Proteomes" id="UP000683000">
    <property type="component" value="Unassembled WGS sequence"/>
</dbReference>